<protein>
    <submittedName>
        <fullName evidence="2">Uncharacterized protein</fullName>
    </submittedName>
</protein>
<dbReference type="PANTHER" id="PTHR32226">
    <property type="entry name" value="TELO2-INTERACTING PROTEIN 2"/>
    <property type="match status" value="1"/>
</dbReference>
<comment type="caution">
    <text evidence="2">The sequence shown here is derived from an EMBL/GenBank/DDBJ whole genome shotgun (WGS) entry which is preliminary data.</text>
</comment>
<evidence type="ECO:0000256" key="1">
    <source>
        <dbReference type="ARBA" id="ARBA00034736"/>
    </source>
</evidence>
<dbReference type="EMBL" id="JAEPRD010000018">
    <property type="protein sequence ID" value="KAG2208719.1"/>
    <property type="molecule type" value="Genomic_DNA"/>
</dbReference>
<dbReference type="GO" id="GO:0005634">
    <property type="term" value="C:nucleus"/>
    <property type="evidence" value="ECO:0007669"/>
    <property type="project" value="TreeGrafter"/>
</dbReference>
<dbReference type="PANTHER" id="PTHR32226:SF2">
    <property type="entry name" value="TELO2-INTERACTING PROTEIN 2"/>
    <property type="match status" value="1"/>
</dbReference>
<dbReference type="InterPro" id="IPR018870">
    <property type="entry name" value="Tti2"/>
</dbReference>
<evidence type="ECO:0000313" key="3">
    <source>
        <dbReference type="Proteomes" id="UP000603453"/>
    </source>
</evidence>
<gene>
    <name evidence="2" type="ORF">INT47_007818</name>
</gene>
<dbReference type="OrthoDB" id="6417021at2759"/>
<dbReference type="SUPFAM" id="SSF48371">
    <property type="entry name" value="ARM repeat"/>
    <property type="match status" value="1"/>
</dbReference>
<dbReference type="GO" id="GO:0110078">
    <property type="term" value="C:TTT Hsp90 cochaperone complex"/>
    <property type="evidence" value="ECO:0007669"/>
    <property type="project" value="InterPro"/>
</dbReference>
<organism evidence="2 3">
    <name type="scientific">Mucor saturninus</name>
    <dbReference type="NCBI Taxonomy" id="64648"/>
    <lineage>
        <taxon>Eukaryota</taxon>
        <taxon>Fungi</taxon>
        <taxon>Fungi incertae sedis</taxon>
        <taxon>Mucoromycota</taxon>
        <taxon>Mucoromycotina</taxon>
        <taxon>Mucoromycetes</taxon>
        <taxon>Mucorales</taxon>
        <taxon>Mucorineae</taxon>
        <taxon>Mucoraceae</taxon>
        <taxon>Mucor</taxon>
    </lineage>
</organism>
<evidence type="ECO:0000313" key="2">
    <source>
        <dbReference type="EMBL" id="KAG2208719.1"/>
    </source>
</evidence>
<name>A0A8H7VBV8_9FUNG</name>
<dbReference type="Pfam" id="PF10521">
    <property type="entry name" value="Tti2"/>
    <property type="match status" value="1"/>
</dbReference>
<reference evidence="2" key="1">
    <citation type="submission" date="2020-12" db="EMBL/GenBank/DDBJ databases">
        <title>Metabolic potential, ecology and presence of endohyphal bacteria is reflected in genomic diversity of Mucoromycotina.</title>
        <authorList>
            <person name="Muszewska A."/>
            <person name="Okrasinska A."/>
            <person name="Steczkiewicz K."/>
            <person name="Drgas O."/>
            <person name="Orlowska M."/>
            <person name="Perlinska-Lenart U."/>
            <person name="Aleksandrzak-Piekarczyk T."/>
            <person name="Szatraj K."/>
            <person name="Zielenkiewicz U."/>
            <person name="Pilsyk S."/>
            <person name="Malc E."/>
            <person name="Mieczkowski P."/>
            <person name="Kruszewska J.S."/>
            <person name="Biernat P."/>
            <person name="Pawlowska J."/>
        </authorList>
    </citation>
    <scope>NUCLEOTIDE SEQUENCE</scope>
    <source>
        <strain evidence="2">WA0000017839</strain>
    </source>
</reference>
<dbReference type="AlphaFoldDB" id="A0A8H7VBV8"/>
<dbReference type="InterPro" id="IPR016024">
    <property type="entry name" value="ARM-type_fold"/>
</dbReference>
<accession>A0A8H7VBV8</accession>
<comment type="similarity">
    <text evidence="1">Belongs to the TTI2 family.</text>
</comment>
<proteinExistence type="inferred from homology"/>
<sequence length="335" mass="38479">MQEFISSYCVCQVPAEDREKHILDKHVSEILENRLKPVFKRQTQIHPVLSHQPEPRYRAAYEYDLHENQEWKIGNTLDILLWITIDLEKNLHLIIPPVLIVLDDVDIEYKEYGVKMVHGIVKKLDSNHISKFGLDNVFFESLFKCLYRLSQDRDIEILKLTYPCILDLIGSIKNERTRSGFYERVLTDGIMTGYQHAGQKIKFLPILLQPIATIYDAIGAIGVQYLKAIIPILCDSMSMISSNNEIIQGTNQLAAESLITVIKKCWPRIPAYEGVIMQTLAKSWSYNLTNKDTKMCGTLKQLYTVFEAACQGQEIADKEALIAYNPSVYEPLFCE</sequence>
<keyword evidence="3" id="KW-1185">Reference proteome</keyword>
<dbReference type="Proteomes" id="UP000603453">
    <property type="component" value="Unassembled WGS sequence"/>
</dbReference>
<dbReference type="GO" id="GO:0005829">
    <property type="term" value="C:cytosol"/>
    <property type="evidence" value="ECO:0007669"/>
    <property type="project" value="TreeGrafter"/>
</dbReference>